<dbReference type="RefSeq" id="WP_008615334.1">
    <property type="nucleotide sequence ID" value="NZ_JH651379.1"/>
</dbReference>
<dbReference type="Proteomes" id="UP000004690">
    <property type="component" value="Unassembled WGS sequence"/>
</dbReference>
<sequence>MKNKLYLLVFIIMLVIACSRDEYDEPNSFSDVSWYTSGFRDSILNVNINDYASFSDLSQGVVSHKWTIEDGNYYLKGPITNKDSIYDKFIIEPAVLETDDKTVHVLFKKGGIQKVNLYNVFDQYVEFKGADDFVFKSKEVDGRWVIDTTFLVDVYDTIVPKILIRQDGNIISHESDSDVITVEAGSAVEFVDVSTVGRPNTRLWQIAGETNSDSLATIQFNKLGEFKGSLNLSRTGENVPADFEKYNIPATVKVIPSSLPFEVSGAVTESESQIIQVPFNGEFESFSGQESHFSVIVNDSPFTIASVKVNTNDGTMLDIKLTDQIYRSDVITVSYDGEGSLISTDTRSAVGFSDLPVNMFQHEVIKFDFESGALNFVPKVNENLSTTIISSSTEQAASGTMSLKVDAPVAGNFSAFINYEDTFHLEAGVPVQYEYKLYKVDGAAIPFMAPWINRGGDETVTQFWHNDIASVPSNTWVTIRVAKKWEAANTADDYNVYVRHGGKGVIYIDDLRIIEVDERP</sequence>
<dbReference type="InterPro" id="IPR008979">
    <property type="entry name" value="Galactose-bd-like_sf"/>
</dbReference>
<dbReference type="STRING" id="926559.JoomaDRAFT_3843"/>
<accession>I3CAY0</accession>
<dbReference type="eggNOG" id="ENOG502ZA7H">
    <property type="taxonomic scope" value="Bacteria"/>
</dbReference>
<dbReference type="SUPFAM" id="SSF49785">
    <property type="entry name" value="Galactose-binding domain-like"/>
    <property type="match status" value="1"/>
</dbReference>
<keyword evidence="2" id="KW-1185">Reference proteome</keyword>
<dbReference type="EMBL" id="JH651379">
    <property type="protein sequence ID" value="EIJ40773.1"/>
    <property type="molecule type" value="Genomic_DNA"/>
</dbReference>
<dbReference type="OrthoDB" id="1410018at2"/>
<evidence type="ECO:0000313" key="1">
    <source>
        <dbReference type="EMBL" id="EIJ40773.1"/>
    </source>
</evidence>
<gene>
    <name evidence="1" type="ORF">JoomaDRAFT_3843</name>
</gene>
<dbReference type="PROSITE" id="PS51257">
    <property type="entry name" value="PROKAR_LIPOPROTEIN"/>
    <property type="match status" value="1"/>
</dbReference>
<organism evidence="1 2">
    <name type="scientific">Galbibacter orientalis DSM 19592</name>
    <dbReference type="NCBI Taxonomy" id="926559"/>
    <lineage>
        <taxon>Bacteria</taxon>
        <taxon>Pseudomonadati</taxon>
        <taxon>Bacteroidota</taxon>
        <taxon>Flavobacteriia</taxon>
        <taxon>Flavobacteriales</taxon>
        <taxon>Flavobacteriaceae</taxon>
        <taxon>Galbibacter</taxon>
    </lineage>
</organism>
<name>I3CAY0_9FLAO</name>
<protein>
    <submittedName>
        <fullName evidence="1">Uncharacterized protein</fullName>
    </submittedName>
</protein>
<dbReference type="HOGENOM" id="CLU_523529_0_0_10"/>
<dbReference type="Gene3D" id="2.60.120.260">
    <property type="entry name" value="Galactose-binding domain-like"/>
    <property type="match status" value="1"/>
</dbReference>
<dbReference type="AlphaFoldDB" id="I3CAY0"/>
<reference evidence="1 2" key="1">
    <citation type="submission" date="2012-02" db="EMBL/GenBank/DDBJ databases">
        <title>Improved High-Quality Draft genome of Joostella marina DSM 19592.</title>
        <authorList>
            <consortium name="US DOE Joint Genome Institute (JGI-PGF)"/>
            <person name="Lucas S."/>
            <person name="Copeland A."/>
            <person name="Lapidus A."/>
            <person name="Bruce D."/>
            <person name="Goodwin L."/>
            <person name="Pitluck S."/>
            <person name="Peters L."/>
            <person name="Chertkov O."/>
            <person name="Ovchinnikova G."/>
            <person name="Kyrpides N."/>
            <person name="Mavromatis K."/>
            <person name="Detter J.C."/>
            <person name="Han C."/>
            <person name="Land M."/>
            <person name="Hauser L."/>
            <person name="Markowitz V."/>
            <person name="Cheng J.-F."/>
            <person name="Hugenholtz P."/>
            <person name="Woyke T."/>
            <person name="Wu D."/>
            <person name="Tindall B."/>
            <person name="Brambilla E."/>
            <person name="Klenk H.-P."/>
            <person name="Eisen J.A."/>
        </authorList>
    </citation>
    <scope>NUCLEOTIDE SEQUENCE [LARGE SCALE GENOMIC DNA]</scope>
    <source>
        <strain evidence="1 2">DSM 19592</strain>
    </source>
</reference>
<evidence type="ECO:0000313" key="2">
    <source>
        <dbReference type="Proteomes" id="UP000004690"/>
    </source>
</evidence>
<proteinExistence type="predicted"/>